<organism evidence="1 2">
    <name type="scientific">Scytonema hofmannii FACHB-248</name>
    <dbReference type="NCBI Taxonomy" id="1842502"/>
    <lineage>
        <taxon>Bacteria</taxon>
        <taxon>Bacillati</taxon>
        <taxon>Cyanobacteriota</taxon>
        <taxon>Cyanophyceae</taxon>
        <taxon>Nostocales</taxon>
        <taxon>Scytonemataceae</taxon>
        <taxon>Scytonema</taxon>
    </lineage>
</organism>
<reference evidence="1 2" key="1">
    <citation type="journal article" date="2020" name="ISME J.">
        <title>Comparative genomics reveals insights into cyanobacterial evolution and habitat adaptation.</title>
        <authorList>
            <person name="Chen M.Y."/>
            <person name="Teng W.K."/>
            <person name="Zhao L."/>
            <person name="Hu C.X."/>
            <person name="Zhou Y.K."/>
            <person name="Han B.P."/>
            <person name="Song L.R."/>
            <person name="Shu W.S."/>
        </authorList>
    </citation>
    <scope>NUCLEOTIDE SEQUENCE [LARGE SCALE GENOMIC DNA]</scope>
    <source>
        <strain evidence="1 2">FACHB-248</strain>
    </source>
</reference>
<name>A0ABR8GSR7_9CYAN</name>
<feature type="non-terminal residue" evidence="1">
    <location>
        <position position="1"/>
    </location>
</feature>
<dbReference type="Gene3D" id="3.40.50.300">
    <property type="entry name" value="P-loop containing nucleotide triphosphate hydrolases"/>
    <property type="match status" value="1"/>
</dbReference>
<dbReference type="Proteomes" id="UP000660380">
    <property type="component" value="Unassembled WGS sequence"/>
</dbReference>
<proteinExistence type="predicted"/>
<dbReference type="InterPro" id="IPR027417">
    <property type="entry name" value="P-loop_NTPase"/>
</dbReference>
<comment type="caution">
    <text evidence="1">The sequence shown here is derived from an EMBL/GenBank/DDBJ whole genome shotgun (WGS) entry which is preliminary data.</text>
</comment>
<keyword evidence="2" id="KW-1185">Reference proteome</keyword>
<accession>A0ABR8GSR7</accession>
<evidence type="ECO:0008006" key="3">
    <source>
        <dbReference type="Google" id="ProtNLM"/>
    </source>
</evidence>
<dbReference type="SUPFAM" id="SSF52540">
    <property type="entry name" value="P-loop containing nucleoside triphosphate hydrolases"/>
    <property type="match status" value="1"/>
</dbReference>
<sequence>FIVRHNDSAQPIKWSYTVAQMMEKFALVLMLFCTKLQQWVEQDKCRLVALVGINGVGKTALSVKLTQLAQEGFEFVIWRSLCDAPVSFHCSEPKNCKRSPI</sequence>
<gene>
    <name evidence="1" type="ORF">H6G81_17635</name>
</gene>
<evidence type="ECO:0000313" key="2">
    <source>
        <dbReference type="Proteomes" id="UP000660380"/>
    </source>
</evidence>
<dbReference type="EMBL" id="JACJTA010000037">
    <property type="protein sequence ID" value="MBD2606301.1"/>
    <property type="molecule type" value="Genomic_DNA"/>
</dbReference>
<evidence type="ECO:0000313" key="1">
    <source>
        <dbReference type="EMBL" id="MBD2606301.1"/>
    </source>
</evidence>
<protein>
    <recommendedName>
        <fullName evidence="3">NB-ARC domain-containing protein</fullName>
    </recommendedName>
</protein>